<comment type="caution">
    <text evidence="3">The sequence shown here is derived from an EMBL/GenBank/DDBJ whole genome shotgun (WGS) entry which is preliminary data.</text>
</comment>
<keyword evidence="4" id="KW-1185">Reference proteome</keyword>
<dbReference type="PANTHER" id="PTHR40274">
    <property type="entry name" value="VIRGINIAMYCIN B LYASE"/>
    <property type="match status" value="1"/>
</dbReference>
<feature type="chain" id="PRO_5046028264" description="PQQ-like domain-containing protein" evidence="2">
    <location>
        <begin position="35"/>
        <end position="808"/>
    </location>
</feature>
<dbReference type="EMBL" id="BAABGN010000013">
    <property type="protein sequence ID" value="GAA4430676.1"/>
    <property type="molecule type" value="Genomic_DNA"/>
</dbReference>
<dbReference type="RefSeq" id="WP_345217787.1">
    <property type="nucleotide sequence ID" value="NZ_BAABGN010000013.1"/>
</dbReference>
<dbReference type="InterPro" id="IPR011044">
    <property type="entry name" value="Quino_amine_DH_bsu"/>
</dbReference>
<keyword evidence="2" id="KW-0732">Signal</keyword>
<dbReference type="PANTHER" id="PTHR40274:SF3">
    <property type="entry name" value="VIRGINIAMYCIN B LYASE"/>
    <property type="match status" value="1"/>
</dbReference>
<dbReference type="Proteomes" id="UP001500622">
    <property type="component" value="Unassembled WGS sequence"/>
</dbReference>
<proteinExistence type="predicted"/>
<evidence type="ECO:0000256" key="2">
    <source>
        <dbReference type="SAM" id="SignalP"/>
    </source>
</evidence>
<dbReference type="Gene3D" id="2.130.10.10">
    <property type="entry name" value="YVTN repeat-like/Quinoprotein amine dehydrogenase"/>
    <property type="match status" value="1"/>
</dbReference>
<dbReference type="InterPro" id="IPR051344">
    <property type="entry name" value="Vgb"/>
</dbReference>
<accession>A0ABP8LLZ3</accession>
<dbReference type="SUPFAM" id="SSF50969">
    <property type="entry name" value="YVTN repeat-like/Quinoprotein amine dehydrogenase"/>
    <property type="match status" value="1"/>
</dbReference>
<reference evidence="4" key="1">
    <citation type="journal article" date="2019" name="Int. J. Syst. Evol. Microbiol.">
        <title>The Global Catalogue of Microorganisms (GCM) 10K type strain sequencing project: providing services to taxonomists for standard genome sequencing and annotation.</title>
        <authorList>
            <consortium name="The Broad Institute Genomics Platform"/>
            <consortium name="The Broad Institute Genome Sequencing Center for Infectious Disease"/>
            <person name="Wu L."/>
            <person name="Ma J."/>
        </authorList>
    </citation>
    <scope>NUCLEOTIDE SEQUENCE [LARGE SCALE GENOMIC DNA]</scope>
    <source>
        <strain evidence="4">JCM 17810</strain>
    </source>
</reference>
<feature type="region of interest" description="Disordered" evidence="1">
    <location>
        <begin position="779"/>
        <end position="808"/>
    </location>
</feature>
<evidence type="ECO:0000256" key="1">
    <source>
        <dbReference type="SAM" id="MobiDB-lite"/>
    </source>
</evidence>
<dbReference type="InterPro" id="IPR015943">
    <property type="entry name" value="WD40/YVTN_repeat-like_dom_sf"/>
</dbReference>
<feature type="signal peptide" evidence="2">
    <location>
        <begin position="1"/>
        <end position="34"/>
    </location>
</feature>
<dbReference type="SUPFAM" id="SSF69322">
    <property type="entry name" value="Tricorn protease domain 2"/>
    <property type="match status" value="1"/>
</dbReference>
<evidence type="ECO:0000313" key="4">
    <source>
        <dbReference type="Proteomes" id="UP001500622"/>
    </source>
</evidence>
<gene>
    <name evidence="3" type="ORF">GCM10023169_34380</name>
</gene>
<organism evidence="3 4">
    <name type="scientific">Georgenia halophila</name>
    <dbReference type="NCBI Taxonomy" id="620889"/>
    <lineage>
        <taxon>Bacteria</taxon>
        <taxon>Bacillati</taxon>
        <taxon>Actinomycetota</taxon>
        <taxon>Actinomycetes</taxon>
        <taxon>Micrococcales</taxon>
        <taxon>Bogoriellaceae</taxon>
        <taxon>Georgenia</taxon>
    </lineage>
</organism>
<sequence>MNTSPPRRAFSPPGAVLCSLLVSSTLALAPTALAAGDAAPSEQDPASRITDLGVAMHAPNVRLSDVDVLADGTPVGYLFSDGEPVSFNVVDLRTGELIDTHDMAPYSVAASIDVAEDDTVYLSVRSPNDGTLWRYDPAAGSMTQVATGIAGEQMLRTLDIDGRTLYGTTYPGASVYKMDLDTEEITTFGSIAPESDYAWGLEAHQGQLWAGAGLPAQLYSVDPDTGSTDPIELPTGVPENGGFVQRIETYEDVKVVTHREVDGATAHVHDGSGWVDSLAISGMWHYTEQMADGAFYYLGSDGRPRAYDVGARESAPVDVSGSGIAGEIAGTTRLFLTKLGTEEFPGQTLLGVRTDGRLWRYNLATGHADVILTQAHGAPVTTMSIAEGGDGDVYVGAYLSPGVMARVDVETGEVEQLDGPEQADSIAAHGDRTVVGTYPGAGFHVADHDRPWAWGENPRHLFTLGREETGQDRPRHLISAGDLMAAGTISTYGELGGALTLFDPDTGEHEVHRDVVPDQSVTDLAYIDGVVYGGTTIHGGLDSTPTQDTAELFAWDIEDGLLGSAPVVEGAEVIHSLAVDGQGRLWGMADTGALFEYDTETGDVVRTVETGIVHANTWGTNNELDHNPADGHLYGSAAGQLYRVDPEDASVEVLVSSGVRKSTVAGGDVYYTDQTHVFRYDVTPAPRCDDEVTGAHDGPLAVDEGTTCLDDATVRGPVNVTGGASVVVTGSDLTGPFRVDGAASVTVRDTTVTGPVSVTDSTGPVLLAGNEIDGPLVCHGNAEPPADGGEPNRVSGPARGQCAGLVSD</sequence>
<name>A0ABP8LLZ3_9MICO</name>
<evidence type="ECO:0000313" key="3">
    <source>
        <dbReference type="EMBL" id="GAA4430676.1"/>
    </source>
</evidence>
<protein>
    <recommendedName>
        <fullName evidence="5">PQQ-like domain-containing protein</fullName>
    </recommendedName>
</protein>
<evidence type="ECO:0008006" key="5">
    <source>
        <dbReference type="Google" id="ProtNLM"/>
    </source>
</evidence>